<dbReference type="InterPro" id="IPR041049">
    <property type="entry name" value="DUF5615"/>
</dbReference>
<evidence type="ECO:0000313" key="2">
    <source>
        <dbReference type="EMBL" id="MDT0630195.1"/>
    </source>
</evidence>
<dbReference type="Proteomes" id="UP001267426">
    <property type="component" value="Unassembled WGS sequence"/>
</dbReference>
<organism evidence="2 3">
    <name type="scientific">Rubrivirga litoralis</name>
    <dbReference type="NCBI Taxonomy" id="3075598"/>
    <lineage>
        <taxon>Bacteria</taxon>
        <taxon>Pseudomonadati</taxon>
        <taxon>Rhodothermota</taxon>
        <taxon>Rhodothermia</taxon>
        <taxon>Rhodothermales</taxon>
        <taxon>Rubricoccaceae</taxon>
        <taxon>Rubrivirga</taxon>
    </lineage>
</organism>
<sequence>MHVLLDENVDRKLKRSFDPQHEVVTVREHGWSGKKNGDLLRSAEAEFDVMVTLDKSMQHQQNLPAYDLAVVLITARSNKRSAIEPAMPNVNRVLLTVEPGRLYVIAA</sequence>
<proteinExistence type="predicted"/>
<evidence type="ECO:0000313" key="3">
    <source>
        <dbReference type="Proteomes" id="UP001267426"/>
    </source>
</evidence>
<keyword evidence="3" id="KW-1185">Reference proteome</keyword>
<comment type="caution">
    <text evidence="2">The sequence shown here is derived from an EMBL/GenBank/DDBJ whole genome shotgun (WGS) entry which is preliminary data.</text>
</comment>
<dbReference type="RefSeq" id="WP_311661149.1">
    <property type="nucleotide sequence ID" value="NZ_JAVRHT010000001.1"/>
</dbReference>
<accession>A0ABU3BLN5</accession>
<feature type="domain" description="DUF5615" evidence="1">
    <location>
        <begin position="1"/>
        <end position="84"/>
    </location>
</feature>
<gene>
    <name evidence="2" type="ORF">RM540_00405</name>
</gene>
<dbReference type="Pfam" id="PF18480">
    <property type="entry name" value="DUF5615"/>
    <property type="match status" value="1"/>
</dbReference>
<name>A0ABU3BLN5_9BACT</name>
<protein>
    <submittedName>
        <fullName evidence="2">DUF5615 family PIN-like protein</fullName>
    </submittedName>
</protein>
<dbReference type="EMBL" id="JAVRHT010000001">
    <property type="protein sequence ID" value="MDT0630195.1"/>
    <property type="molecule type" value="Genomic_DNA"/>
</dbReference>
<reference evidence="2 3" key="1">
    <citation type="submission" date="2023-09" db="EMBL/GenBank/DDBJ databases">
        <authorList>
            <person name="Rey-Velasco X."/>
        </authorList>
    </citation>
    <scope>NUCLEOTIDE SEQUENCE [LARGE SCALE GENOMIC DNA]</scope>
    <source>
        <strain evidence="2 3">F394</strain>
    </source>
</reference>
<evidence type="ECO:0000259" key="1">
    <source>
        <dbReference type="Pfam" id="PF18480"/>
    </source>
</evidence>